<dbReference type="PANTHER" id="PTHR47618">
    <property type="entry name" value="BIFUNCTIONAL OLIGORIBONUCLEASE AND PAP PHOSPHATASE NRNA"/>
    <property type="match status" value="1"/>
</dbReference>
<proteinExistence type="predicted"/>
<name>A0A1G2HVN2_9BACT</name>
<organism evidence="1 2">
    <name type="scientific">Candidatus Staskawiczbacteria bacterium RIFCSPHIGHO2_01_FULL_41_41</name>
    <dbReference type="NCBI Taxonomy" id="1802203"/>
    <lineage>
        <taxon>Bacteria</taxon>
        <taxon>Candidatus Staskawicziibacteriota</taxon>
    </lineage>
</organism>
<dbReference type="EMBL" id="MHOP01000005">
    <property type="protein sequence ID" value="OGZ66513.1"/>
    <property type="molecule type" value="Genomic_DNA"/>
</dbReference>
<reference evidence="1 2" key="1">
    <citation type="journal article" date="2016" name="Nat. Commun.">
        <title>Thousands of microbial genomes shed light on interconnected biogeochemical processes in an aquifer system.</title>
        <authorList>
            <person name="Anantharaman K."/>
            <person name="Brown C.T."/>
            <person name="Hug L.A."/>
            <person name="Sharon I."/>
            <person name="Castelle C.J."/>
            <person name="Probst A.J."/>
            <person name="Thomas B.C."/>
            <person name="Singh A."/>
            <person name="Wilkins M.J."/>
            <person name="Karaoz U."/>
            <person name="Brodie E.L."/>
            <person name="Williams K.H."/>
            <person name="Hubbard S.S."/>
            <person name="Banfield J.F."/>
        </authorList>
    </citation>
    <scope>NUCLEOTIDE SEQUENCE [LARGE SCALE GENOMIC DNA]</scope>
</reference>
<dbReference type="Gene3D" id="3.90.1640.10">
    <property type="entry name" value="inorganic pyrophosphatase (n-terminal core)"/>
    <property type="match status" value="1"/>
</dbReference>
<evidence type="ECO:0000313" key="2">
    <source>
        <dbReference type="Proteomes" id="UP000178774"/>
    </source>
</evidence>
<dbReference type="InterPro" id="IPR051319">
    <property type="entry name" value="Oligoribo/pAp-PDE_c-di-AMP_PDE"/>
</dbReference>
<protein>
    <recommendedName>
        <fullName evidence="3">DHHA1 domain-containing protein</fullName>
    </recommendedName>
</protein>
<comment type="caution">
    <text evidence="1">The sequence shown here is derived from an EMBL/GenBank/DDBJ whole genome shotgun (WGS) entry which is preliminary data.</text>
</comment>
<dbReference type="AlphaFoldDB" id="A0A1G2HVN2"/>
<dbReference type="InterPro" id="IPR038763">
    <property type="entry name" value="DHH_sf"/>
</dbReference>
<evidence type="ECO:0000313" key="1">
    <source>
        <dbReference type="EMBL" id="OGZ66513.1"/>
    </source>
</evidence>
<dbReference type="PANTHER" id="PTHR47618:SF1">
    <property type="entry name" value="BIFUNCTIONAL OLIGORIBONUCLEASE AND PAP PHOSPHATASE NRNA"/>
    <property type="match status" value="1"/>
</dbReference>
<evidence type="ECO:0008006" key="3">
    <source>
        <dbReference type="Google" id="ProtNLM"/>
    </source>
</evidence>
<dbReference type="SUPFAM" id="SSF64182">
    <property type="entry name" value="DHH phosphoesterases"/>
    <property type="match status" value="1"/>
</dbReference>
<sequence>MHEESFDSGHDGVQKIITEAKNICIIPSHTNEPESLPAALALFYTLKDLGKNVNLINESFPEKLQFLIPSLDFLSQPKNFVISIPRSVADISQIYYEKSEDHLKIHLTIQNSRLKKENISFYVDQPKPDLVITLGVQDFQQELTGRLDSFGFILNAPILNIDNTAENTRFGKINIIKECSLAELLLEIASASTASKETANCLLAGMVAYYENFKSAKTQPDTLKTAARLMEQGANYHHITENLYKTTPQQMEFLTEIFKNVKNEQGSYVAQLQSQQFFDFGEVEASLAMEKINGLGLQNNLLVLWKSHASPAMIKGFFSSKNVAALHKINGKMKQGWVFLEFPGSNIEIVKDKLLTLIQ</sequence>
<dbReference type="Proteomes" id="UP000178774">
    <property type="component" value="Unassembled WGS sequence"/>
</dbReference>
<gene>
    <name evidence="1" type="ORF">A2822_02140</name>
</gene>
<accession>A0A1G2HVN2</accession>